<dbReference type="SUPFAM" id="SSF55729">
    <property type="entry name" value="Acyl-CoA N-acyltransferases (Nat)"/>
    <property type="match status" value="1"/>
</dbReference>
<evidence type="ECO:0000313" key="8">
    <source>
        <dbReference type="Proteomes" id="UP001320831"/>
    </source>
</evidence>
<dbReference type="InterPro" id="IPR024320">
    <property type="entry name" value="LPG_synthase_C"/>
</dbReference>
<dbReference type="PANTHER" id="PTHR34697:SF2">
    <property type="entry name" value="PHOSPHATIDYLGLYCEROL LYSYLTRANSFERASE"/>
    <property type="match status" value="1"/>
</dbReference>
<accession>A0ABT2LWY7</accession>
<organism evidence="7 8">
    <name type="scientific">Chelativorans salis</name>
    <dbReference type="NCBI Taxonomy" id="2978478"/>
    <lineage>
        <taxon>Bacteria</taxon>
        <taxon>Pseudomonadati</taxon>
        <taxon>Pseudomonadota</taxon>
        <taxon>Alphaproteobacteria</taxon>
        <taxon>Hyphomicrobiales</taxon>
        <taxon>Phyllobacteriaceae</taxon>
        <taxon>Chelativorans</taxon>
    </lineage>
</organism>
<dbReference type="PANTHER" id="PTHR34697">
    <property type="entry name" value="PHOSPHATIDYLGLYCEROL LYSYLTRANSFERASE"/>
    <property type="match status" value="1"/>
</dbReference>
<dbReference type="RefSeq" id="WP_260906348.1">
    <property type="nucleotide sequence ID" value="NZ_JAOCZP010000009.1"/>
</dbReference>
<evidence type="ECO:0000259" key="6">
    <source>
        <dbReference type="Pfam" id="PF09924"/>
    </source>
</evidence>
<keyword evidence="8" id="KW-1185">Reference proteome</keyword>
<evidence type="ECO:0000256" key="5">
    <source>
        <dbReference type="ARBA" id="ARBA00023136"/>
    </source>
</evidence>
<name>A0ABT2LWY7_9HYPH</name>
<keyword evidence="4" id="KW-1133">Transmembrane helix</keyword>
<evidence type="ECO:0000256" key="4">
    <source>
        <dbReference type="ARBA" id="ARBA00022989"/>
    </source>
</evidence>
<dbReference type="Pfam" id="PF09924">
    <property type="entry name" value="LPG_synthase_C"/>
    <property type="match status" value="1"/>
</dbReference>
<evidence type="ECO:0000313" key="7">
    <source>
        <dbReference type="EMBL" id="MCT7377704.1"/>
    </source>
</evidence>
<keyword evidence="5" id="KW-0472">Membrane</keyword>
<comment type="subcellular location">
    <subcellularLocation>
        <location evidence="1">Cell membrane</location>
        <topology evidence="1">Multi-pass membrane protein</topology>
    </subcellularLocation>
</comment>
<keyword evidence="3" id="KW-0812">Transmembrane</keyword>
<keyword evidence="2" id="KW-1003">Cell membrane</keyword>
<evidence type="ECO:0000256" key="1">
    <source>
        <dbReference type="ARBA" id="ARBA00004651"/>
    </source>
</evidence>
<comment type="caution">
    <text evidence="7">The sequence shown here is derived from an EMBL/GenBank/DDBJ whole genome shotgun (WGS) entry which is preliminary data.</text>
</comment>
<feature type="domain" description="Phosphatidylglycerol lysyltransferase C-terminal" evidence="6">
    <location>
        <begin position="26"/>
        <end position="322"/>
    </location>
</feature>
<dbReference type="InterPro" id="IPR051211">
    <property type="entry name" value="PG_lysyltransferase"/>
</dbReference>
<dbReference type="InterPro" id="IPR016181">
    <property type="entry name" value="Acyl_CoA_acyltransferase"/>
</dbReference>
<gene>
    <name evidence="7" type="ORF">N5A92_22030</name>
</gene>
<sequence length="342" mass="39295">MNYFSKAVATRDFASEGYIFEPARRAALERHGDFALAYSVAFQPGLLRFGDGDGFLSYHMVGRTAFVLADPLAPRDRWEALVNAFVAEKRDVTFWQISHAMAELLSPRGFTVNELGLESWIELDGYDFAGPKRRSFRTAENRFSRTGHRVEEIPISTLDPARIDAISRGWRRTRTTKRRELSFLVRPVVLGDEPGVRKFFLLDAEDRPVAFAFFDPLYEDGRIVGYLSATRRWLPEADPLSAHFLVRRAIEAFQREGVPRLYLGIMPFHRIEDKEFTKDWLTRRAFRFIYTNGIAQRLVYPTQTLAKHKESYGGKSRQTYCAMNTPPSLPRLLKLVRACGVV</sequence>
<proteinExistence type="predicted"/>
<reference evidence="7 8" key="1">
    <citation type="submission" date="2022-09" db="EMBL/GenBank/DDBJ databases">
        <title>Chelativorans salina sp. nov., a novel slightly halophilic bacterium isolated from a saline lake sediment enrichment.</title>
        <authorList>
            <person name="Gao L."/>
            <person name="Fang B.-Z."/>
            <person name="Li W.-J."/>
        </authorList>
    </citation>
    <scope>NUCLEOTIDE SEQUENCE [LARGE SCALE GENOMIC DNA]</scope>
    <source>
        <strain evidence="7 8">EGI FJ00035</strain>
    </source>
</reference>
<evidence type="ECO:0000256" key="2">
    <source>
        <dbReference type="ARBA" id="ARBA00022475"/>
    </source>
</evidence>
<dbReference type="EMBL" id="JAOCZP010000009">
    <property type="protein sequence ID" value="MCT7377704.1"/>
    <property type="molecule type" value="Genomic_DNA"/>
</dbReference>
<protein>
    <submittedName>
        <fullName evidence="7">DUF2156 domain-containing protein</fullName>
    </submittedName>
</protein>
<dbReference type="Proteomes" id="UP001320831">
    <property type="component" value="Unassembled WGS sequence"/>
</dbReference>
<evidence type="ECO:0000256" key="3">
    <source>
        <dbReference type="ARBA" id="ARBA00022692"/>
    </source>
</evidence>